<feature type="domain" description="CRISPR type III-associated protein" evidence="2">
    <location>
        <begin position="15"/>
        <end position="186"/>
    </location>
</feature>
<dbReference type="InterPro" id="IPR005537">
    <property type="entry name" value="RAMP_III_fam"/>
</dbReference>
<dbReference type="GeneID" id="41605854"/>
<evidence type="ECO:0000313" key="4">
    <source>
        <dbReference type="Proteomes" id="UP000033092"/>
    </source>
</evidence>
<dbReference type="EMBL" id="CP009507">
    <property type="protein sequence ID" value="AKB32502.1"/>
    <property type="molecule type" value="Genomic_DNA"/>
</dbReference>
<dbReference type="RefSeq" id="WP_187151917.1">
    <property type="nucleotide sequence ID" value="NZ_CP009507.1"/>
</dbReference>
<evidence type="ECO:0000256" key="1">
    <source>
        <dbReference type="ARBA" id="ARBA00023118"/>
    </source>
</evidence>
<proteinExistence type="predicted"/>
<reference evidence="3 4" key="1">
    <citation type="submission" date="2014-07" db="EMBL/GenBank/DDBJ databases">
        <title>Methanogenic archaea and the global carbon cycle.</title>
        <authorList>
            <person name="Henriksen J.R."/>
            <person name="Luke J."/>
            <person name="Reinhart S."/>
            <person name="Benedict M.N."/>
            <person name="Youngblut N.D."/>
            <person name="Metcalf M.E."/>
            <person name="Whitaker R.J."/>
            <person name="Metcalf W.W."/>
        </authorList>
    </citation>
    <scope>NUCLEOTIDE SEQUENCE [LARGE SCALE GENOMIC DNA]</scope>
    <source>
        <strain evidence="3 4">HI350</strain>
    </source>
</reference>
<evidence type="ECO:0000313" key="3">
    <source>
        <dbReference type="EMBL" id="AKB32502.1"/>
    </source>
</evidence>
<dbReference type="KEGG" id="msz:MSSIH_1812"/>
<accession>A0A0E3PDE6</accession>
<dbReference type="PANTHER" id="PTHR35579">
    <property type="entry name" value="CRISPR SYSTEM CMS ENDORIBONUCLEASE CSM3"/>
    <property type="match status" value="1"/>
</dbReference>
<organism evidence="3 4">
    <name type="scientific">Methanosarcina siciliae HI350</name>
    <dbReference type="NCBI Taxonomy" id="1434119"/>
    <lineage>
        <taxon>Archaea</taxon>
        <taxon>Methanobacteriati</taxon>
        <taxon>Methanobacteriota</taxon>
        <taxon>Stenosarchaea group</taxon>
        <taxon>Methanomicrobia</taxon>
        <taxon>Methanosarcinales</taxon>
        <taxon>Methanosarcinaceae</taxon>
        <taxon>Methanosarcina</taxon>
    </lineage>
</organism>
<dbReference type="Pfam" id="PF03787">
    <property type="entry name" value="RAMPs"/>
    <property type="match status" value="2"/>
</dbReference>
<feature type="domain" description="CRISPR type III-associated protein" evidence="2">
    <location>
        <begin position="261"/>
        <end position="410"/>
    </location>
</feature>
<dbReference type="CDD" id="cd09726">
    <property type="entry name" value="RAMP_I_III"/>
    <property type="match status" value="1"/>
</dbReference>
<dbReference type="AlphaFoldDB" id="A0A0E3PDE6"/>
<sequence>MEDATITGKIVVIAKLELESPLMIGSGQDEFADIEVMKDKKGNPFIPATSLTGVLRHYFEENISDKKNPDFECFWGTPKKTSSDEEEKEEFQSSFICRDLHTDDAKIRIRDGVKIDPRTQTALDKAKYDFEIIEKGAKFDLFWEVTLRKNNSKETYDRILASLIEALKKGTIHIGAKTNSGFGKCKLTNLQIFDFDFSRKQDVLKWLKQDFKGGKFKLDAEPFQVQSDVFTIDAKFAIKNSIIIRAYSEKVNMPDATSLSSAGKFVLPGTSLKGAIRHRALKILKTLCPADPLKVEIPEKKIKELFGTAGKNDEPIKGRVRVEEKEINYIEPVLQNRIKIDRFTGGTIKTALFNSMPLWPKTNDSESVEVSIKILDYKPWEAGLMMQVLKDLWCEDLAVGGEKSIGRGVLNGLYARIKWKDKELVITPSEKGLNFSDESATSELNDFAKKVREELVA</sequence>
<dbReference type="PATRIC" id="fig|1434119.4.peg.2319"/>
<dbReference type="HOGENOM" id="CLU_041901_0_0_2"/>
<gene>
    <name evidence="3" type="ORF">MSSIH_1812</name>
</gene>
<name>A0A0E3PDE6_9EURY</name>
<keyword evidence="1" id="KW-0051">Antiviral defense</keyword>
<evidence type="ECO:0000259" key="2">
    <source>
        <dbReference type="Pfam" id="PF03787"/>
    </source>
</evidence>
<dbReference type="Proteomes" id="UP000033092">
    <property type="component" value="Chromosome"/>
</dbReference>
<dbReference type="GO" id="GO:0051607">
    <property type="term" value="P:defense response to virus"/>
    <property type="evidence" value="ECO:0007669"/>
    <property type="project" value="UniProtKB-KW"/>
</dbReference>
<protein>
    <submittedName>
        <fullName evidence="3">DUF324 domain-containing protein</fullName>
    </submittedName>
</protein>
<dbReference type="PANTHER" id="PTHR35579:SF6">
    <property type="entry name" value="DUF324 DOMAIN-CONTAINING PROTEIN"/>
    <property type="match status" value="1"/>
</dbReference>
<dbReference type="InterPro" id="IPR052216">
    <property type="entry name" value="CRISPR_Csm3_endoribonuclease"/>
</dbReference>